<organism evidence="3 4">
    <name type="scientific">Sphingobacterium athyrii</name>
    <dbReference type="NCBI Taxonomy" id="2152717"/>
    <lineage>
        <taxon>Bacteria</taxon>
        <taxon>Pseudomonadati</taxon>
        <taxon>Bacteroidota</taxon>
        <taxon>Sphingobacteriia</taxon>
        <taxon>Sphingobacteriales</taxon>
        <taxon>Sphingobacteriaceae</taxon>
        <taxon>Sphingobacterium</taxon>
    </lineage>
</organism>
<protein>
    <recommendedName>
        <fullName evidence="2">Signal transduction histidine kinase internal region domain-containing protein</fullName>
    </recommendedName>
</protein>
<name>A0A363NM34_9SPHI</name>
<sequence>MRFWKIDIDFRNRRSVIGVHILLWFILYCVMCSLNHAALYEVNIVHPINLIGNLDFIIAIVLNHYLLVPQIIYFFRKRNWANGILFVLLFYACSTLIANFPLYFMTNLFPDNRYYRIKYEFYGIQTWEDIFSNQPLLWTFSAVFFWNFATILIQTAYNLYQSQKEKLTILQERNNMELNFLRMQIQPHFLFNTLNNIYGMVLDNRRAADSVTKLSELLRFSLSGSKQEWVSLKEEILFLTNYIDLERIRHRPEKVQINCTFSAATSEKQKIKPLLLVNFIENAFKHGVNANVGTSWVDIELTADEKSIRFYVANSRLLTVDNKHSNLQARDRGRQEEYSGIGLENVRRRLELEYFEKHVLSIKKTDECYVVELTLLF</sequence>
<evidence type="ECO:0000313" key="3">
    <source>
        <dbReference type="EMBL" id="PUV21886.1"/>
    </source>
</evidence>
<dbReference type="Proteomes" id="UP000250831">
    <property type="component" value="Unassembled WGS sequence"/>
</dbReference>
<dbReference type="InterPro" id="IPR036890">
    <property type="entry name" value="HATPase_C_sf"/>
</dbReference>
<dbReference type="Pfam" id="PF06580">
    <property type="entry name" value="His_kinase"/>
    <property type="match status" value="1"/>
</dbReference>
<dbReference type="PANTHER" id="PTHR34220">
    <property type="entry name" value="SENSOR HISTIDINE KINASE YPDA"/>
    <property type="match status" value="1"/>
</dbReference>
<dbReference type="OrthoDB" id="9792992at2"/>
<dbReference type="InterPro" id="IPR050640">
    <property type="entry name" value="Bact_2-comp_sensor_kinase"/>
</dbReference>
<dbReference type="GO" id="GO:0016020">
    <property type="term" value="C:membrane"/>
    <property type="evidence" value="ECO:0007669"/>
    <property type="project" value="InterPro"/>
</dbReference>
<dbReference type="Gene3D" id="3.30.565.10">
    <property type="entry name" value="Histidine kinase-like ATPase, C-terminal domain"/>
    <property type="match status" value="1"/>
</dbReference>
<comment type="caution">
    <text evidence="3">The sequence shown here is derived from an EMBL/GenBank/DDBJ whole genome shotgun (WGS) entry which is preliminary data.</text>
</comment>
<keyword evidence="4" id="KW-1185">Reference proteome</keyword>
<dbReference type="GO" id="GO:0000155">
    <property type="term" value="F:phosphorelay sensor kinase activity"/>
    <property type="evidence" value="ECO:0007669"/>
    <property type="project" value="InterPro"/>
</dbReference>
<keyword evidence="1" id="KW-1133">Transmembrane helix</keyword>
<feature type="transmembrane region" description="Helical" evidence="1">
    <location>
        <begin position="136"/>
        <end position="160"/>
    </location>
</feature>
<dbReference type="SUPFAM" id="SSF55874">
    <property type="entry name" value="ATPase domain of HSP90 chaperone/DNA topoisomerase II/histidine kinase"/>
    <property type="match status" value="1"/>
</dbReference>
<feature type="transmembrane region" description="Helical" evidence="1">
    <location>
        <begin position="50"/>
        <end position="68"/>
    </location>
</feature>
<proteinExistence type="predicted"/>
<reference evidence="3 4" key="1">
    <citation type="submission" date="2018-04" db="EMBL/GenBank/DDBJ databases">
        <title>Sphingobacterium sp. M46 Genome.</title>
        <authorList>
            <person name="Cheng J."/>
            <person name="Li Y."/>
        </authorList>
    </citation>
    <scope>NUCLEOTIDE SEQUENCE [LARGE SCALE GENOMIC DNA]</scope>
    <source>
        <strain evidence="3 4">M46</strain>
    </source>
</reference>
<accession>A0A363NM34</accession>
<dbReference type="InterPro" id="IPR010559">
    <property type="entry name" value="Sig_transdc_His_kin_internal"/>
</dbReference>
<feature type="transmembrane region" description="Helical" evidence="1">
    <location>
        <begin position="80"/>
        <end position="104"/>
    </location>
</feature>
<dbReference type="EMBL" id="QCXX01000008">
    <property type="protein sequence ID" value="PUV21886.1"/>
    <property type="molecule type" value="Genomic_DNA"/>
</dbReference>
<dbReference type="AlphaFoldDB" id="A0A363NM34"/>
<dbReference type="PANTHER" id="PTHR34220:SF7">
    <property type="entry name" value="SENSOR HISTIDINE KINASE YPDA"/>
    <property type="match status" value="1"/>
</dbReference>
<evidence type="ECO:0000313" key="4">
    <source>
        <dbReference type="Proteomes" id="UP000250831"/>
    </source>
</evidence>
<evidence type="ECO:0000259" key="2">
    <source>
        <dbReference type="Pfam" id="PF06580"/>
    </source>
</evidence>
<keyword evidence="1" id="KW-0472">Membrane</keyword>
<feature type="domain" description="Signal transduction histidine kinase internal region" evidence="2">
    <location>
        <begin position="176"/>
        <end position="251"/>
    </location>
</feature>
<feature type="transmembrane region" description="Helical" evidence="1">
    <location>
        <begin position="21"/>
        <end position="38"/>
    </location>
</feature>
<evidence type="ECO:0000256" key="1">
    <source>
        <dbReference type="SAM" id="Phobius"/>
    </source>
</evidence>
<gene>
    <name evidence="3" type="ORF">DCO56_23385</name>
</gene>
<keyword evidence="1" id="KW-0812">Transmembrane</keyword>